<protein>
    <recommendedName>
        <fullName evidence="3">EamA domain-containing protein</fullName>
    </recommendedName>
</protein>
<sequence length="146" mass="17375">MNFYLLAISIIFGFLYPLYTKTATEYQNSFEVFVFREIIMAGLSLILILLYYIGLKHYIEYKLIIPSFRITFLLFIVSLLLVLTLPSYIYVLKENKIAFFITQYKILMILLPVLFGYLFFGEKLNNMQIISWLTSLFGLVLYYYQK</sequence>
<keyword evidence="1" id="KW-1133">Transmembrane helix</keyword>
<evidence type="ECO:0000256" key="1">
    <source>
        <dbReference type="SAM" id="Phobius"/>
    </source>
</evidence>
<feature type="transmembrane region" description="Helical" evidence="1">
    <location>
        <begin position="97"/>
        <end position="120"/>
    </location>
</feature>
<proteinExistence type="predicted"/>
<name>A0A5E8CI38_9ZZZZ</name>
<dbReference type="InterPro" id="IPR037185">
    <property type="entry name" value="EmrE-like"/>
</dbReference>
<accession>A0A5E8CI38</accession>
<dbReference type="EMBL" id="CABVLZ010000003">
    <property type="protein sequence ID" value="VVU95018.1"/>
    <property type="molecule type" value="Genomic_DNA"/>
</dbReference>
<keyword evidence="1" id="KW-0812">Transmembrane</keyword>
<feature type="transmembrane region" description="Helical" evidence="1">
    <location>
        <begin position="72"/>
        <end position="91"/>
    </location>
</feature>
<gene>
    <name evidence="2" type="ORF">CPAV1605_743</name>
</gene>
<dbReference type="SUPFAM" id="SSF103481">
    <property type="entry name" value="Multidrug resistance efflux transporter EmrE"/>
    <property type="match status" value="1"/>
</dbReference>
<organism evidence="2">
    <name type="scientific">seawater metagenome</name>
    <dbReference type="NCBI Taxonomy" id="1561972"/>
    <lineage>
        <taxon>unclassified sequences</taxon>
        <taxon>metagenomes</taxon>
        <taxon>ecological metagenomes</taxon>
    </lineage>
</organism>
<evidence type="ECO:0000313" key="2">
    <source>
        <dbReference type="EMBL" id="VVU95018.1"/>
    </source>
</evidence>
<evidence type="ECO:0008006" key="3">
    <source>
        <dbReference type="Google" id="ProtNLM"/>
    </source>
</evidence>
<feature type="transmembrane region" description="Helical" evidence="1">
    <location>
        <begin position="127"/>
        <end position="144"/>
    </location>
</feature>
<reference evidence="2" key="1">
    <citation type="submission" date="2019-09" db="EMBL/GenBank/DDBJ databases">
        <authorList>
            <person name="Needham M D."/>
        </authorList>
    </citation>
    <scope>NUCLEOTIDE SEQUENCE</scope>
</reference>
<feature type="transmembrane region" description="Helical" evidence="1">
    <location>
        <begin position="30"/>
        <end position="52"/>
    </location>
</feature>
<dbReference type="AlphaFoldDB" id="A0A5E8CI38"/>
<keyword evidence="1" id="KW-0472">Membrane</keyword>